<sequence>MEFLNSNLANYVEHALTAVQEATFVSMHIHPVWEDNDEILVGRKIHVLPMYHKEFTSSIAQLINEIAAGEVLL</sequence>
<name>A0ABW6BLA4_9SPHI</name>
<evidence type="ECO:0000313" key="1">
    <source>
        <dbReference type="EMBL" id="MFD2970222.1"/>
    </source>
</evidence>
<dbReference type="EMBL" id="JBHUPB010000015">
    <property type="protein sequence ID" value="MFD2970222.1"/>
    <property type="molecule type" value="Genomic_DNA"/>
</dbReference>
<proteinExistence type="predicted"/>
<protein>
    <submittedName>
        <fullName evidence="1">Uncharacterized protein</fullName>
    </submittedName>
</protein>
<comment type="caution">
    <text evidence="1">The sequence shown here is derived from an EMBL/GenBank/DDBJ whole genome shotgun (WGS) entry which is preliminary data.</text>
</comment>
<organism evidence="1 2">
    <name type="scientific">Sphingobacterium bambusae</name>
    <dbReference type="NCBI Taxonomy" id="662858"/>
    <lineage>
        <taxon>Bacteria</taxon>
        <taxon>Pseudomonadati</taxon>
        <taxon>Bacteroidota</taxon>
        <taxon>Sphingobacteriia</taxon>
        <taxon>Sphingobacteriales</taxon>
        <taxon>Sphingobacteriaceae</taxon>
        <taxon>Sphingobacterium</taxon>
    </lineage>
</organism>
<evidence type="ECO:0000313" key="2">
    <source>
        <dbReference type="Proteomes" id="UP001597525"/>
    </source>
</evidence>
<keyword evidence="2" id="KW-1185">Reference proteome</keyword>
<gene>
    <name evidence="1" type="ORF">ACFS7Y_22715</name>
</gene>
<dbReference type="Proteomes" id="UP001597525">
    <property type="component" value="Unassembled WGS sequence"/>
</dbReference>
<accession>A0ABW6BLA4</accession>
<reference evidence="2" key="1">
    <citation type="journal article" date="2019" name="Int. J. Syst. Evol. Microbiol.">
        <title>The Global Catalogue of Microorganisms (GCM) 10K type strain sequencing project: providing services to taxonomists for standard genome sequencing and annotation.</title>
        <authorList>
            <consortium name="The Broad Institute Genomics Platform"/>
            <consortium name="The Broad Institute Genome Sequencing Center for Infectious Disease"/>
            <person name="Wu L."/>
            <person name="Ma J."/>
        </authorList>
    </citation>
    <scope>NUCLEOTIDE SEQUENCE [LARGE SCALE GENOMIC DNA]</scope>
    <source>
        <strain evidence="2">KCTC 22814</strain>
    </source>
</reference>
<dbReference type="RefSeq" id="WP_320183703.1">
    <property type="nucleotide sequence ID" value="NZ_CP138332.1"/>
</dbReference>